<dbReference type="eggNOG" id="COG2911">
    <property type="taxonomic scope" value="Bacteria"/>
</dbReference>
<dbReference type="STRING" id="396588.Tgr7_2679"/>
<protein>
    <recommendedName>
        <fullName evidence="4">Dicarboxylate transport domain-containing protein</fullName>
    </recommendedName>
</protein>
<keyword evidence="1" id="KW-0732">Signal</keyword>
<evidence type="ECO:0000256" key="1">
    <source>
        <dbReference type="SAM" id="SignalP"/>
    </source>
</evidence>
<accession>B8GMT9</accession>
<gene>
    <name evidence="2" type="ordered locus">Tgr7_2679</name>
</gene>
<sequence precursor="true">MLQRLPRPVVLALCLVLLAAPARAVETLVLAVESVEGEGFSLADLRAELRPGEGRHGLSLEIGQLRLGDEMLLERVRLECPALALQGLGGTCERGSVRFDHPWLGSQSLTAAFTYAHPGVLSLELQGLRLAGGRAQLSVRLDGDRWQLRGRGEGLDLAGLSRVSGLAGHPWPVAATGFAAFRLDARGRGALPDSATLQLDLAGADFASEDGLKAGEALALGVNLALRRERADYRVELAARWHAGGVYVHPVFVEADAPLSLDLRGRIRPADRHLTVDSLRFEQPGVAILSARGSWATALGLAGLDATLDLERLRLPAAFDTYALPFLPGTALDALDSEGLLAGRVRLGQGQPVEAAVQVVRLFAHDRMGRFALDGVDAALNWRADGTAPASRVAMDGGHVYGIALGAIRFQPQIGRDGVRLPEPVHVPILDGALEIRGFEVAGLGSGATRWAFDGGLTPISMERLTQALGWPLLSGTLAGIIPDVRYEQGLLTVGGRLLVRAFDGTVTLGDLRLRDPLGVAPELSAQIQVRGLDLAELTRTFDVGRITGRLDGDIRDLVLVRWSPVYFDAVFRTPPGDPTPRRISQRAVDNLTRVGSGVGGALSGGFLRFFEDFSYRQLGLSCRLVGEVCTMDGVAPAPQGYYIVQGSGLPRIDVIGFTREVAWRDLVNRLATVALEGGGPVVR</sequence>
<dbReference type="RefSeq" id="WP_012639229.1">
    <property type="nucleotide sequence ID" value="NC_011901.1"/>
</dbReference>
<organism evidence="2 3">
    <name type="scientific">Thioalkalivibrio sulfidiphilus (strain HL-EbGR7)</name>
    <dbReference type="NCBI Taxonomy" id="396588"/>
    <lineage>
        <taxon>Bacteria</taxon>
        <taxon>Pseudomonadati</taxon>
        <taxon>Pseudomonadota</taxon>
        <taxon>Gammaproteobacteria</taxon>
        <taxon>Chromatiales</taxon>
        <taxon>Ectothiorhodospiraceae</taxon>
        <taxon>Thioalkalivibrio</taxon>
    </lineage>
</organism>
<keyword evidence="3" id="KW-1185">Reference proteome</keyword>
<evidence type="ECO:0000313" key="2">
    <source>
        <dbReference type="EMBL" id="ACL73754.1"/>
    </source>
</evidence>
<reference evidence="2 3" key="1">
    <citation type="journal article" date="2011" name="Stand. Genomic Sci.">
        <title>Complete genome sequence of 'Thioalkalivibrio sulfidophilus' HL-EbGr7.</title>
        <authorList>
            <person name="Muyzer G."/>
            <person name="Sorokin D.Y."/>
            <person name="Mavromatis K."/>
            <person name="Lapidus A."/>
            <person name="Clum A."/>
            <person name="Ivanova N."/>
            <person name="Pati A."/>
            <person name="d'Haeseleer P."/>
            <person name="Woyke T."/>
            <person name="Kyrpides N.C."/>
        </authorList>
    </citation>
    <scope>NUCLEOTIDE SEQUENCE [LARGE SCALE GENOMIC DNA]</scope>
    <source>
        <strain evidence="2 3">HL-EbGR7</strain>
    </source>
</reference>
<feature type="chain" id="PRO_5002873036" description="Dicarboxylate transport domain-containing protein" evidence="1">
    <location>
        <begin position="25"/>
        <end position="684"/>
    </location>
</feature>
<feature type="signal peptide" evidence="1">
    <location>
        <begin position="1"/>
        <end position="24"/>
    </location>
</feature>
<dbReference type="HOGENOM" id="CLU_025492_0_0_6"/>
<proteinExistence type="predicted"/>
<evidence type="ECO:0000313" key="3">
    <source>
        <dbReference type="Proteomes" id="UP000002383"/>
    </source>
</evidence>
<dbReference type="EMBL" id="CP001339">
    <property type="protein sequence ID" value="ACL73754.1"/>
    <property type="molecule type" value="Genomic_DNA"/>
</dbReference>
<dbReference type="AlphaFoldDB" id="B8GMT9"/>
<dbReference type="KEGG" id="tgr:Tgr7_2679"/>
<dbReference type="Proteomes" id="UP000002383">
    <property type="component" value="Chromosome"/>
</dbReference>
<name>B8GMT9_THISH</name>
<evidence type="ECO:0008006" key="4">
    <source>
        <dbReference type="Google" id="ProtNLM"/>
    </source>
</evidence>